<name>A0A4U5PJT7_STECR</name>
<organism evidence="1 2">
    <name type="scientific">Steinernema carpocapsae</name>
    <name type="common">Entomopathogenic nematode</name>
    <dbReference type="NCBI Taxonomy" id="34508"/>
    <lineage>
        <taxon>Eukaryota</taxon>
        <taxon>Metazoa</taxon>
        <taxon>Ecdysozoa</taxon>
        <taxon>Nematoda</taxon>
        <taxon>Chromadorea</taxon>
        <taxon>Rhabditida</taxon>
        <taxon>Tylenchina</taxon>
        <taxon>Panagrolaimomorpha</taxon>
        <taxon>Strongyloidoidea</taxon>
        <taxon>Steinernematidae</taxon>
        <taxon>Steinernema</taxon>
    </lineage>
</organism>
<evidence type="ECO:0000313" key="1">
    <source>
        <dbReference type="EMBL" id="TKR96880.1"/>
    </source>
</evidence>
<proteinExistence type="predicted"/>
<keyword evidence="2" id="KW-1185">Reference proteome</keyword>
<accession>A0A4U5PJT7</accession>
<dbReference type="AlphaFoldDB" id="A0A4U5PJT7"/>
<dbReference type="EMBL" id="AZBU02000002">
    <property type="protein sequence ID" value="TKR96880.1"/>
    <property type="molecule type" value="Genomic_DNA"/>
</dbReference>
<dbReference type="Proteomes" id="UP000298663">
    <property type="component" value="Unassembled WGS sequence"/>
</dbReference>
<evidence type="ECO:0000313" key="2">
    <source>
        <dbReference type="Proteomes" id="UP000298663"/>
    </source>
</evidence>
<reference evidence="1 2" key="2">
    <citation type="journal article" date="2019" name="G3 (Bethesda)">
        <title>Hybrid Assembly of the Genome of the Entomopathogenic Nematode Steinernema carpocapsae Identifies the X-Chromosome.</title>
        <authorList>
            <person name="Serra L."/>
            <person name="Macchietto M."/>
            <person name="Macias-Munoz A."/>
            <person name="McGill C.J."/>
            <person name="Rodriguez I.M."/>
            <person name="Rodriguez B."/>
            <person name="Murad R."/>
            <person name="Mortazavi A."/>
        </authorList>
    </citation>
    <scope>NUCLEOTIDE SEQUENCE [LARGE SCALE GENOMIC DNA]</scope>
    <source>
        <strain evidence="1 2">ALL</strain>
    </source>
</reference>
<gene>
    <name evidence="1" type="ORF">L596_010831</name>
</gene>
<protein>
    <submittedName>
        <fullName evidence="1">Uncharacterized protein</fullName>
    </submittedName>
</protein>
<reference evidence="1 2" key="1">
    <citation type="journal article" date="2015" name="Genome Biol.">
        <title>Comparative genomics of Steinernema reveals deeply conserved gene regulatory networks.</title>
        <authorList>
            <person name="Dillman A.R."/>
            <person name="Macchietto M."/>
            <person name="Porter C.F."/>
            <person name="Rogers A."/>
            <person name="Williams B."/>
            <person name="Antoshechkin I."/>
            <person name="Lee M.M."/>
            <person name="Goodwin Z."/>
            <person name="Lu X."/>
            <person name="Lewis E.E."/>
            <person name="Goodrich-Blair H."/>
            <person name="Stock S.P."/>
            <person name="Adams B.J."/>
            <person name="Sternberg P.W."/>
            <person name="Mortazavi A."/>
        </authorList>
    </citation>
    <scope>NUCLEOTIDE SEQUENCE [LARGE SCALE GENOMIC DNA]</scope>
    <source>
        <strain evidence="1 2">ALL</strain>
    </source>
</reference>
<comment type="caution">
    <text evidence="1">The sequence shown here is derived from an EMBL/GenBank/DDBJ whole genome shotgun (WGS) entry which is preliminary data.</text>
</comment>
<sequence>MQKTALKYYKYHSKFASEFVSKRSERRFGGCSRRWSSGHTQFPAASRPGTCPVFGEYREAQPGKFPVREGREAPGKCFPPGSFPLVDIMNATSITVSEKWLKEIVAIHFC</sequence>